<reference evidence="1 2" key="1">
    <citation type="journal article" date="2015" name="Genome Biol. Evol.">
        <title>Comparative Genomics of a Bacterivorous Green Alga Reveals Evolutionary Causalities and Consequences of Phago-Mixotrophic Mode of Nutrition.</title>
        <authorList>
            <person name="Burns J.A."/>
            <person name="Paasch A."/>
            <person name="Narechania A."/>
            <person name="Kim E."/>
        </authorList>
    </citation>
    <scope>NUCLEOTIDE SEQUENCE [LARGE SCALE GENOMIC DNA]</scope>
    <source>
        <strain evidence="1 2">PLY_AMNH</strain>
    </source>
</reference>
<accession>A0AAE0EMJ5</accession>
<evidence type="ECO:0000313" key="1">
    <source>
        <dbReference type="EMBL" id="KAK3233242.1"/>
    </source>
</evidence>
<organism evidence="1 2">
    <name type="scientific">Cymbomonas tetramitiformis</name>
    <dbReference type="NCBI Taxonomy" id="36881"/>
    <lineage>
        <taxon>Eukaryota</taxon>
        <taxon>Viridiplantae</taxon>
        <taxon>Chlorophyta</taxon>
        <taxon>Pyramimonadophyceae</taxon>
        <taxon>Pyramimonadales</taxon>
        <taxon>Pyramimonadaceae</taxon>
        <taxon>Cymbomonas</taxon>
    </lineage>
</organism>
<proteinExistence type="predicted"/>
<gene>
    <name evidence="1" type="ORF">CYMTET_56448</name>
</gene>
<keyword evidence="2" id="KW-1185">Reference proteome</keyword>
<sequence>MKSLVRQQRHHHQQQLTQYNQIMAALVKHINQLNAKDEVKGKTAASNFVTKGAKELKETSVCPLQRIETVPTTPSVPGDADAPTV</sequence>
<comment type="caution">
    <text evidence="1">The sequence shown here is derived from an EMBL/GenBank/DDBJ whole genome shotgun (WGS) entry which is preliminary data.</text>
</comment>
<dbReference type="AlphaFoldDB" id="A0AAE0EMJ5"/>
<protein>
    <submittedName>
        <fullName evidence="1">Uncharacterized protein</fullName>
    </submittedName>
</protein>
<name>A0AAE0EMJ5_9CHLO</name>
<evidence type="ECO:0000313" key="2">
    <source>
        <dbReference type="Proteomes" id="UP001190700"/>
    </source>
</evidence>
<dbReference type="Proteomes" id="UP001190700">
    <property type="component" value="Unassembled WGS sequence"/>
</dbReference>
<dbReference type="EMBL" id="LGRX02035771">
    <property type="protein sequence ID" value="KAK3233242.1"/>
    <property type="molecule type" value="Genomic_DNA"/>
</dbReference>